<feature type="region of interest" description="Disordered" evidence="1">
    <location>
        <begin position="963"/>
        <end position="993"/>
    </location>
</feature>
<protein>
    <submittedName>
        <fullName evidence="2">Calponin homology domain-containing protein -like isoform X2</fullName>
    </submittedName>
</protein>
<gene>
    <name evidence="2" type="ORF">V1478_013406</name>
</gene>
<organism evidence="2 3">
    <name type="scientific">Vespula squamosa</name>
    <name type="common">Southern yellow jacket</name>
    <name type="synonym">Wasp</name>
    <dbReference type="NCBI Taxonomy" id="30214"/>
    <lineage>
        <taxon>Eukaryota</taxon>
        <taxon>Metazoa</taxon>
        <taxon>Ecdysozoa</taxon>
        <taxon>Arthropoda</taxon>
        <taxon>Hexapoda</taxon>
        <taxon>Insecta</taxon>
        <taxon>Pterygota</taxon>
        <taxon>Neoptera</taxon>
        <taxon>Endopterygota</taxon>
        <taxon>Hymenoptera</taxon>
        <taxon>Apocrita</taxon>
        <taxon>Aculeata</taxon>
        <taxon>Vespoidea</taxon>
        <taxon>Vespidae</taxon>
        <taxon>Vespinae</taxon>
        <taxon>Vespula</taxon>
    </lineage>
</organism>
<proteinExistence type="predicted"/>
<evidence type="ECO:0000256" key="1">
    <source>
        <dbReference type="SAM" id="MobiDB-lite"/>
    </source>
</evidence>
<dbReference type="AlphaFoldDB" id="A0ABD2AAV3"/>
<feature type="region of interest" description="Disordered" evidence="1">
    <location>
        <begin position="576"/>
        <end position="708"/>
    </location>
</feature>
<dbReference type="PANTHER" id="PTHR18916">
    <property type="entry name" value="DYNACTIN 1-RELATED MICROTUBULE-BINDING"/>
    <property type="match status" value="1"/>
</dbReference>
<reference evidence="2 3" key="1">
    <citation type="journal article" date="2024" name="Ann. Entomol. Soc. Am.">
        <title>Genomic analyses of the southern and eastern yellowjacket wasps (Hymenoptera: Vespidae) reveal evolutionary signatures of social life.</title>
        <authorList>
            <person name="Catto M.A."/>
            <person name="Caine P.B."/>
            <person name="Orr S.E."/>
            <person name="Hunt B.G."/>
            <person name="Goodisman M.A.D."/>
        </authorList>
    </citation>
    <scope>NUCLEOTIDE SEQUENCE [LARGE SCALE GENOMIC DNA]</scope>
    <source>
        <strain evidence="2">233</strain>
        <tissue evidence="2">Head and thorax</tissue>
    </source>
</reference>
<feature type="region of interest" description="Disordered" evidence="1">
    <location>
        <begin position="32"/>
        <end position="74"/>
    </location>
</feature>
<evidence type="ECO:0000313" key="3">
    <source>
        <dbReference type="Proteomes" id="UP001607302"/>
    </source>
</evidence>
<dbReference type="Proteomes" id="UP001607302">
    <property type="component" value="Unassembled WGS sequence"/>
</dbReference>
<feature type="compositionally biased region" description="Basic and acidic residues" evidence="1">
    <location>
        <begin position="754"/>
        <end position="774"/>
    </location>
</feature>
<dbReference type="PANTHER" id="PTHR18916:SF82">
    <property type="entry name" value="CAP-GLY DOMAIN-CONTAINING PROTEIN"/>
    <property type="match status" value="1"/>
</dbReference>
<keyword evidence="3" id="KW-1185">Reference proteome</keyword>
<comment type="caution">
    <text evidence="2">The sequence shown here is derived from an EMBL/GenBank/DDBJ whole genome shotgun (WGS) entry which is preliminary data.</text>
</comment>
<feature type="compositionally biased region" description="Low complexity" evidence="1">
    <location>
        <begin position="695"/>
        <end position="708"/>
    </location>
</feature>
<feature type="compositionally biased region" description="Acidic residues" evidence="1">
    <location>
        <begin position="938"/>
        <end position="947"/>
    </location>
</feature>
<sequence>MSSIQHKRVYYVSYINISEYAVSLLQIFLTKEEEDEKEEEEKKEEEEEEEVRKADHSFTQKGPNQNQRTKERRGGKMVYESDFYTTRRPYSRPLASSYSITKPDLFPWEKVPFVPRPSLVPEPFTVWGRKRQDPRKEFYQYVTLKEKEGVVRGKNLAKEEHTRQLLQGGTVSKVNLDAAAELATKGHVFEKGVLSRQAGSHRHAFAPATVTRTPTPARRVPPPWRIRTLVVPRGLLIPRRTSSREKADRMDLTPPRDPLDHRPAAALEAIIPLTSPIHPDVCPVLRGYLPRMPYIAHKRLVTVIHSPVHNVYYSGSMIPIRIHSRVRPSVIAAELKRIRDLPRPSTESYTEHYLNSKDHIYFDDEAKEIRARVDSLLRRVHVYIPRACPSDFAEEIVPERMRSGDYVRRLISGKNNTKKDAEPISWYDVPERGHFGNLACVKYVAGKPQSIRRPYYKVADLRPSDIKNDVKFLSYYQKNRQAAANASRALETEWSESIVKREVKPILEEKTNIAEKKTNLPEEKITVPEEKKTVAEETKAVPEEKVTVAEEKKVVAEEKETLIEEKKALVEEPIKEEVKPKTKPAKESKIKKSKQVEVEKKVETEVETPKVKEIPVKETPKEPEELLAEPVKEKEEKVEEVVAAESLESIQKQPEIVEEPPKEEPPKEVPVEIEVAKIQESENPPEEKTKEETTVETTKVESTVEPTTETAATVDTAEIVEESKPEVAQKVETKPVEEPEIIEATSATENTELVSEKDQQEGETEEVRQEKHDAARRAEEYLLKVAEESRTEEEKKQAVEIQITKYEMEEEKAWESLQIDLDRKAHLNEILEVEKAEAERKIEEEKLEKERTEIIRLEEAERQINAEKLRALMEEEERMLIEERAEEVRQRQEREERLAEVSLGITDDKKDADYSREDQLFTEITDQEKEEKPYELPPTDEDTKIEEENVVEYEVEDISMDPFVEEPDGQSRPVPSGGTAIVEENFEWPDEEA</sequence>
<dbReference type="EMBL" id="JAUDFV010000153">
    <property type="protein sequence ID" value="KAL2717706.1"/>
    <property type="molecule type" value="Genomic_DNA"/>
</dbReference>
<name>A0ABD2AAV3_VESSQ</name>
<feature type="compositionally biased region" description="Basic and acidic residues" evidence="1">
    <location>
        <begin position="659"/>
        <end position="693"/>
    </location>
</feature>
<feature type="compositionally biased region" description="Acidic residues" evidence="1">
    <location>
        <begin position="32"/>
        <end position="49"/>
    </location>
</feature>
<accession>A0ABD2AAV3</accession>
<feature type="region of interest" description="Disordered" evidence="1">
    <location>
        <begin position="922"/>
        <end position="947"/>
    </location>
</feature>
<feature type="compositionally biased region" description="Basic and acidic residues" evidence="1">
    <location>
        <begin position="576"/>
        <end position="640"/>
    </location>
</feature>
<feature type="compositionally biased region" description="Basic and acidic residues" evidence="1">
    <location>
        <begin position="721"/>
        <end position="737"/>
    </location>
</feature>
<evidence type="ECO:0000313" key="2">
    <source>
        <dbReference type="EMBL" id="KAL2717706.1"/>
    </source>
</evidence>
<feature type="compositionally biased region" description="Acidic residues" evidence="1">
    <location>
        <begin position="984"/>
        <end position="993"/>
    </location>
</feature>
<feature type="region of interest" description="Disordered" evidence="1">
    <location>
        <begin position="721"/>
        <end position="774"/>
    </location>
</feature>